<keyword evidence="2" id="KW-1185">Reference proteome</keyword>
<dbReference type="OrthoDB" id="762982at2759"/>
<evidence type="ECO:0000313" key="1">
    <source>
        <dbReference type="EMBL" id="CEJ62651.1"/>
    </source>
</evidence>
<organism evidence="1 2">
    <name type="scientific">Penicillium brasilianum</name>
    <dbReference type="NCBI Taxonomy" id="104259"/>
    <lineage>
        <taxon>Eukaryota</taxon>
        <taxon>Fungi</taxon>
        <taxon>Dikarya</taxon>
        <taxon>Ascomycota</taxon>
        <taxon>Pezizomycotina</taxon>
        <taxon>Eurotiomycetes</taxon>
        <taxon>Eurotiomycetidae</taxon>
        <taxon>Eurotiales</taxon>
        <taxon>Aspergillaceae</taxon>
        <taxon>Penicillium</taxon>
    </lineage>
</organism>
<dbReference type="AlphaFoldDB" id="A0A0F7U332"/>
<name>A0A0F7U332_PENBI</name>
<accession>A0A0F7U332</accession>
<evidence type="ECO:0000313" key="2">
    <source>
        <dbReference type="Proteomes" id="UP000042958"/>
    </source>
</evidence>
<protein>
    <submittedName>
        <fullName evidence="1">Uncharacterized protein</fullName>
    </submittedName>
</protein>
<gene>
    <name evidence="1" type="ORF">PMG11_11145</name>
</gene>
<dbReference type="EMBL" id="CDHK01000019">
    <property type="protein sequence ID" value="CEJ62651.1"/>
    <property type="molecule type" value="Genomic_DNA"/>
</dbReference>
<proteinExistence type="predicted"/>
<dbReference type="Proteomes" id="UP000042958">
    <property type="component" value="Unassembled WGS sequence"/>
</dbReference>
<sequence>MLREQTVADAGQHIKDGFKPTHTIAEEPCIHVGQSASLRDGRISAPLFPAENEAFTTSTATGLESLDGEMARDEFQSLGMSQAKQETKPFSETHLEVSLPVSYTIQIPKADYSEPTTTTRTVYQLLLALNYLFVAVMLPGDEGSLHQIICRDEVDWDRSFVPQYGRLGSWLTAARQALTESSHLSAVSAEDMKLQIKYLLSALSQHASPPLNCLQARPPYRPFGTKASVALICYAFMGIKACDMNGYDRKEIWALDDVALRTMVLRLNDSPLFPAQVTLSEVRSLIVGLQRAFQLEEIRVASTKPQVLRLDQDSQVENYYRSAFSSLEPELLPKLFFIIFKRVAPANVTIKDPLTALAKFFSESDAVKDLEVAVAQMPEVEASRSDRLIVTEIFHVKAWHHAYLRSPCGEFFYTGDS</sequence>
<reference evidence="2" key="1">
    <citation type="journal article" date="2015" name="Genome Announc.">
        <title>Draft genome sequence of the fungus Penicillium brasilianum MG11.</title>
        <authorList>
            <person name="Horn F."/>
            <person name="Linde J."/>
            <person name="Mattern D.J."/>
            <person name="Walther G."/>
            <person name="Guthke R."/>
            <person name="Brakhage A.A."/>
            <person name="Valiante V."/>
        </authorList>
    </citation>
    <scope>NUCLEOTIDE SEQUENCE [LARGE SCALE GENOMIC DNA]</scope>
    <source>
        <strain evidence="2">MG11</strain>
    </source>
</reference>